<evidence type="ECO:0000256" key="1">
    <source>
        <dbReference type="SAM" id="MobiDB-lite"/>
    </source>
</evidence>
<feature type="compositionally biased region" description="Polar residues" evidence="1">
    <location>
        <begin position="119"/>
        <end position="134"/>
    </location>
</feature>
<gene>
    <name evidence="2" type="ORF">ISP19_14340</name>
</gene>
<keyword evidence="3" id="KW-1185">Reference proteome</keyword>
<dbReference type="RefSeq" id="WP_204683102.1">
    <property type="nucleotide sequence ID" value="NZ_BSNR01000004.1"/>
</dbReference>
<reference evidence="2" key="1">
    <citation type="submission" date="2020-10" db="EMBL/GenBank/DDBJ databases">
        <title>Phylogeny of dyella-like bacteria.</title>
        <authorList>
            <person name="Fu J."/>
        </authorList>
    </citation>
    <scope>NUCLEOTIDE SEQUENCE</scope>
    <source>
        <strain evidence="2">DHOC52</strain>
    </source>
</reference>
<evidence type="ECO:0000313" key="2">
    <source>
        <dbReference type="EMBL" id="MBM7126558.1"/>
    </source>
</evidence>
<comment type="caution">
    <text evidence="2">The sequence shown here is derived from an EMBL/GenBank/DDBJ whole genome shotgun (WGS) entry which is preliminary data.</text>
</comment>
<evidence type="ECO:0000313" key="3">
    <source>
        <dbReference type="Proteomes" id="UP001430149"/>
    </source>
</evidence>
<name>A0ABS2K5R2_9GAMM</name>
<organism evidence="2 3">
    <name type="scientific">Dyella flava</name>
    <dbReference type="NCBI Taxonomy" id="1920170"/>
    <lineage>
        <taxon>Bacteria</taxon>
        <taxon>Pseudomonadati</taxon>
        <taxon>Pseudomonadota</taxon>
        <taxon>Gammaproteobacteria</taxon>
        <taxon>Lysobacterales</taxon>
        <taxon>Rhodanobacteraceae</taxon>
        <taxon>Dyella</taxon>
    </lineage>
</organism>
<feature type="region of interest" description="Disordered" evidence="1">
    <location>
        <begin position="172"/>
        <end position="192"/>
    </location>
</feature>
<evidence type="ECO:0008006" key="4">
    <source>
        <dbReference type="Google" id="ProtNLM"/>
    </source>
</evidence>
<feature type="region of interest" description="Disordered" evidence="1">
    <location>
        <begin position="119"/>
        <end position="147"/>
    </location>
</feature>
<proteinExistence type="predicted"/>
<protein>
    <recommendedName>
        <fullName evidence="4">Lysine-specific metallo-endopeptidase domain-containing protein</fullName>
    </recommendedName>
</protein>
<sequence length="192" mass="20815">MSELCPSGLQKLSETNAVRTQLAHICDGVQRLLDNNASTIGSATLPLGMRALSAQVDDPQGLKNLDEIHISEQWLQRSTDEDLTGTITHEASHIYANTADNKYNIPYDPPAFERLGAFSSSNPTKARQMSSKPSPTMGHPPASDFGDSNGYTFTKAVNNASTLEYATQVLASVPPFDSDNQSDEVSFLDLPR</sequence>
<dbReference type="Proteomes" id="UP001430149">
    <property type="component" value="Unassembled WGS sequence"/>
</dbReference>
<accession>A0ABS2K5R2</accession>
<dbReference type="EMBL" id="JADIKE010000037">
    <property type="protein sequence ID" value="MBM7126558.1"/>
    <property type="molecule type" value="Genomic_DNA"/>
</dbReference>